<dbReference type="CDD" id="cd07012">
    <property type="entry name" value="PBP2_Bug_TTT"/>
    <property type="match status" value="1"/>
</dbReference>
<evidence type="ECO:0000256" key="2">
    <source>
        <dbReference type="SAM" id="SignalP"/>
    </source>
</evidence>
<evidence type="ECO:0000256" key="1">
    <source>
        <dbReference type="ARBA" id="ARBA00006987"/>
    </source>
</evidence>
<feature type="signal peptide" evidence="2">
    <location>
        <begin position="1"/>
        <end position="21"/>
    </location>
</feature>
<dbReference type="SUPFAM" id="SSF53850">
    <property type="entry name" value="Periplasmic binding protein-like II"/>
    <property type="match status" value="1"/>
</dbReference>
<dbReference type="PANTHER" id="PTHR42928">
    <property type="entry name" value="TRICARBOXYLATE-BINDING PROTEIN"/>
    <property type="match status" value="1"/>
</dbReference>
<name>A0A2A2ES07_9GAMM</name>
<dbReference type="Gene3D" id="3.40.190.10">
    <property type="entry name" value="Periplasmic binding protein-like II"/>
    <property type="match status" value="1"/>
</dbReference>
<comment type="similarity">
    <text evidence="1">Belongs to the UPF0065 (bug) family.</text>
</comment>
<keyword evidence="2" id="KW-0732">Signal</keyword>
<accession>A0A2A2ES07</accession>
<dbReference type="OrthoDB" id="9780943at2"/>
<dbReference type="PIRSF" id="PIRSF017082">
    <property type="entry name" value="YflP"/>
    <property type="match status" value="1"/>
</dbReference>
<evidence type="ECO:0008006" key="5">
    <source>
        <dbReference type="Google" id="ProtNLM"/>
    </source>
</evidence>
<dbReference type="Pfam" id="PF03401">
    <property type="entry name" value="TctC"/>
    <property type="match status" value="1"/>
</dbReference>
<proteinExistence type="inferred from homology"/>
<reference evidence="3 4" key="1">
    <citation type="submission" date="2017-08" db="EMBL/GenBank/DDBJ databases">
        <title>Halomonas alkalisoli sp. nov., isolated from saline alkaline soil.</title>
        <authorList>
            <person name="Wang D."/>
            <person name="Zhang G."/>
        </authorList>
    </citation>
    <scope>NUCLEOTIDE SEQUENCE [LARGE SCALE GENOMIC DNA]</scope>
    <source>
        <strain evidence="3 4">WRN001</strain>
    </source>
</reference>
<organism evidence="3 4">
    <name type="scientific">Halomonas salipaludis</name>
    <dbReference type="NCBI Taxonomy" id="2032625"/>
    <lineage>
        <taxon>Bacteria</taxon>
        <taxon>Pseudomonadati</taxon>
        <taxon>Pseudomonadota</taxon>
        <taxon>Gammaproteobacteria</taxon>
        <taxon>Oceanospirillales</taxon>
        <taxon>Halomonadaceae</taxon>
        <taxon>Halomonas</taxon>
    </lineage>
</organism>
<dbReference type="PANTHER" id="PTHR42928:SF5">
    <property type="entry name" value="BLR1237 PROTEIN"/>
    <property type="match status" value="1"/>
</dbReference>
<evidence type="ECO:0000313" key="3">
    <source>
        <dbReference type="EMBL" id="PAU75340.1"/>
    </source>
</evidence>
<gene>
    <name evidence="3" type="ORF">CK498_18700</name>
</gene>
<dbReference type="InterPro" id="IPR005064">
    <property type="entry name" value="BUG"/>
</dbReference>
<protein>
    <recommendedName>
        <fullName evidence="5">Tripartite tricarboxylate transporter substrate binding protein</fullName>
    </recommendedName>
</protein>
<sequence>MMAAAALATFQLAAVFTPVVAEEFPTRPVSLVVPWPAGGAYDLAARLMAEYAPEAMSQPLVVTNVTGAAGSTGVRHVADAAPDGYTVGMMGTHAIAQSYMNPNATPLDELEPLVFIGPEPASLAVGDDTGIESIEEYLELLRDMPGGIVNGNDSPGGFSYIAASMLENRFDVDLTKIPYQGYAPTVSALLSGEVMSVTLPIPLLADQHAAGAVRLLGVAAEERHPFAPDVPTFKEQGFDFIAEDFFMLYLPQGVPEARRDRLEQLFYELLNDDGFLQEASELGLVITPMARAATESYLNQRSREVHAILEESGLLSD</sequence>
<dbReference type="EMBL" id="NSKB01000007">
    <property type="protein sequence ID" value="PAU75340.1"/>
    <property type="molecule type" value="Genomic_DNA"/>
</dbReference>
<keyword evidence="4" id="KW-1185">Reference proteome</keyword>
<dbReference type="Proteomes" id="UP000217771">
    <property type="component" value="Unassembled WGS sequence"/>
</dbReference>
<comment type="caution">
    <text evidence="3">The sequence shown here is derived from an EMBL/GenBank/DDBJ whole genome shotgun (WGS) entry which is preliminary data.</text>
</comment>
<dbReference type="InterPro" id="IPR042100">
    <property type="entry name" value="Bug_dom1"/>
</dbReference>
<evidence type="ECO:0000313" key="4">
    <source>
        <dbReference type="Proteomes" id="UP000217771"/>
    </source>
</evidence>
<dbReference type="Gene3D" id="3.40.190.150">
    <property type="entry name" value="Bordetella uptake gene, domain 1"/>
    <property type="match status" value="1"/>
</dbReference>
<dbReference type="AlphaFoldDB" id="A0A2A2ES07"/>
<feature type="chain" id="PRO_5012742409" description="Tripartite tricarboxylate transporter substrate binding protein" evidence="2">
    <location>
        <begin position="22"/>
        <end position="317"/>
    </location>
</feature>